<evidence type="ECO:0000313" key="2">
    <source>
        <dbReference type="Proteomes" id="UP000630718"/>
    </source>
</evidence>
<dbReference type="RefSeq" id="WP_229910672.1">
    <property type="nucleotide sequence ID" value="NZ_BNBI01000023.1"/>
</dbReference>
<name>A0A919EBI8_9ACTN</name>
<sequence>MDITVLCSLCGVDPDAVPGIVGLAPAITHSLDRHARGALRQLCPDIDSQE</sequence>
<protein>
    <submittedName>
        <fullName evidence="1">Uncharacterized protein</fullName>
    </submittedName>
</protein>
<comment type="caution">
    <text evidence="1">The sequence shown here is derived from an EMBL/GenBank/DDBJ whole genome shotgun (WGS) entry which is preliminary data.</text>
</comment>
<reference evidence="1" key="2">
    <citation type="submission" date="2020-09" db="EMBL/GenBank/DDBJ databases">
        <authorList>
            <person name="Sun Q."/>
            <person name="Ohkuma M."/>
        </authorList>
    </citation>
    <scope>NUCLEOTIDE SEQUENCE</scope>
    <source>
        <strain evidence="1">JCM 4477</strain>
    </source>
</reference>
<keyword evidence="2" id="KW-1185">Reference proteome</keyword>
<gene>
    <name evidence="1" type="ORF">GCM10018772_68890</name>
</gene>
<dbReference type="AlphaFoldDB" id="A0A919EBI8"/>
<dbReference type="Proteomes" id="UP000630718">
    <property type="component" value="Unassembled WGS sequence"/>
</dbReference>
<proteinExistence type="predicted"/>
<reference evidence="1" key="1">
    <citation type="journal article" date="2014" name="Int. J. Syst. Evol. Microbiol.">
        <title>Complete genome sequence of Corynebacterium casei LMG S-19264T (=DSM 44701T), isolated from a smear-ripened cheese.</title>
        <authorList>
            <consortium name="US DOE Joint Genome Institute (JGI-PGF)"/>
            <person name="Walter F."/>
            <person name="Albersmeier A."/>
            <person name="Kalinowski J."/>
            <person name="Ruckert C."/>
        </authorList>
    </citation>
    <scope>NUCLEOTIDE SEQUENCE</scope>
    <source>
        <strain evidence="1">JCM 4477</strain>
    </source>
</reference>
<accession>A0A919EBI8</accession>
<evidence type="ECO:0000313" key="1">
    <source>
        <dbReference type="EMBL" id="GHF33485.1"/>
    </source>
</evidence>
<organism evidence="1 2">
    <name type="scientific">Streptomyces fumanus</name>
    <dbReference type="NCBI Taxonomy" id="67302"/>
    <lineage>
        <taxon>Bacteria</taxon>
        <taxon>Bacillati</taxon>
        <taxon>Actinomycetota</taxon>
        <taxon>Actinomycetes</taxon>
        <taxon>Kitasatosporales</taxon>
        <taxon>Streptomycetaceae</taxon>
        <taxon>Streptomyces</taxon>
    </lineage>
</organism>
<dbReference type="EMBL" id="BNBI01000023">
    <property type="protein sequence ID" value="GHF33485.1"/>
    <property type="molecule type" value="Genomic_DNA"/>
</dbReference>